<dbReference type="AlphaFoldDB" id="A0A220UE55"/>
<dbReference type="Proteomes" id="UP000198398">
    <property type="component" value="Chromosome"/>
</dbReference>
<gene>
    <name evidence="2" type="ORF">CFK39_12075</name>
</gene>
<evidence type="ECO:0000313" key="3">
    <source>
        <dbReference type="Proteomes" id="UP000198398"/>
    </source>
</evidence>
<dbReference type="EMBL" id="CP022316">
    <property type="protein sequence ID" value="ASK66429.1"/>
    <property type="molecule type" value="Genomic_DNA"/>
</dbReference>
<reference evidence="3" key="1">
    <citation type="submission" date="2017-07" db="EMBL/GenBank/DDBJ databases">
        <title>Brachybacterium sp. VR2415.</title>
        <authorList>
            <person name="Tak E.J."/>
            <person name="Bae J.-W."/>
        </authorList>
    </citation>
    <scope>NUCLEOTIDE SEQUENCE [LARGE SCALE GENOMIC DNA]</scope>
    <source>
        <strain evidence="3">VR2415</strain>
    </source>
</reference>
<evidence type="ECO:0000313" key="2">
    <source>
        <dbReference type="EMBL" id="ASK66429.1"/>
    </source>
</evidence>
<protein>
    <submittedName>
        <fullName evidence="2">Uncharacterized protein</fullName>
    </submittedName>
</protein>
<organism evidence="2 3">
    <name type="scientific">Brachybacterium avium</name>
    <dbReference type="NCBI Taxonomy" id="2017485"/>
    <lineage>
        <taxon>Bacteria</taxon>
        <taxon>Bacillati</taxon>
        <taxon>Actinomycetota</taxon>
        <taxon>Actinomycetes</taxon>
        <taxon>Micrococcales</taxon>
        <taxon>Dermabacteraceae</taxon>
        <taxon>Brachybacterium</taxon>
    </lineage>
</organism>
<proteinExistence type="predicted"/>
<accession>A0A220UE55</accession>
<evidence type="ECO:0000256" key="1">
    <source>
        <dbReference type="SAM" id="MobiDB-lite"/>
    </source>
</evidence>
<sequence length="145" mass="15926">MGLPALGISDGAGSVLLDPDGDHTYTMQDGDIPYIAYYFGYPVERLEIQAYRVTRGGKTKPVNPAVSLIDAADHLGRSAAPEVYGWDGSYPRKGTKPRTVKNGDYLLEMRVLKPLGDPDNPDHWETFTSPRFSIDDPDPRSGATR</sequence>
<name>A0A220UE55_9MICO</name>
<dbReference type="KEGG" id="brv:CFK39_12075"/>
<keyword evidence="3" id="KW-1185">Reference proteome</keyword>
<feature type="region of interest" description="Disordered" evidence="1">
    <location>
        <begin position="117"/>
        <end position="145"/>
    </location>
</feature>